<protein>
    <submittedName>
        <fullName evidence="10">FUSC family protein</fullName>
    </submittedName>
</protein>
<evidence type="ECO:0000256" key="7">
    <source>
        <dbReference type="SAM" id="MobiDB-lite"/>
    </source>
</evidence>
<dbReference type="EMBL" id="RPFW01000004">
    <property type="protein sequence ID" value="TVZ02810.1"/>
    <property type="molecule type" value="Genomic_DNA"/>
</dbReference>
<feature type="domain" description="Integral membrane bound transporter" evidence="9">
    <location>
        <begin position="398"/>
        <end position="522"/>
    </location>
</feature>
<reference evidence="10 11" key="1">
    <citation type="submission" date="2018-11" db="EMBL/GenBank/DDBJ databases">
        <title>Trebonia kvetii gen.nov., sp.nov., a novel acidophilic actinobacterium, and proposal of the new actinobacterial family Treboniaceae fam. nov.</title>
        <authorList>
            <person name="Rapoport D."/>
            <person name="Sagova-Mareckova M."/>
            <person name="Sedlacek I."/>
            <person name="Provaznik J."/>
            <person name="Kralova S."/>
            <person name="Pavlinic D."/>
            <person name="Benes V."/>
            <person name="Kopecky J."/>
        </authorList>
    </citation>
    <scope>NUCLEOTIDE SEQUENCE [LARGE SCALE GENOMIC DNA]</scope>
    <source>
        <strain evidence="10 11">15Tr583</strain>
    </source>
</reference>
<evidence type="ECO:0000313" key="11">
    <source>
        <dbReference type="Proteomes" id="UP000460272"/>
    </source>
</evidence>
<dbReference type="InterPro" id="IPR049453">
    <property type="entry name" value="Memb_transporter_dom"/>
</dbReference>
<dbReference type="PANTHER" id="PTHR30509">
    <property type="entry name" value="P-HYDROXYBENZOIC ACID EFFLUX PUMP SUBUNIT-RELATED"/>
    <property type="match status" value="1"/>
</dbReference>
<feature type="transmembrane region" description="Helical" evidence="8">
    <location>
        <begin position="164"/>
        <end position="188"/>
    </location>
</feature>
<dbReference type="AlphaFoldDB" id="A0A6P2BV91"/>
<gene>
    <name evidence="10" type="ORF">EAS64_20170</name>
</gene>
<sequence length="724" mass="76290">MRSVNGSQQAGGARLTVPDWLNDVVPAWLAEVVRPKKVPMPWATMGRAVLALWVPMAIAFATGRRDLAMLPAMGALLSIMIDNGGPFWGRVVRISVAGVFGGGLGLVIGTVIHGTGWPAVASIVVVAGVSALLARLGGIGSVTGLQLFVYSALGLGPLGLLRPVWHTVVLFLAGVVWSLVLITPGYLISPRSHERKAVAEVYRALAGSLRVIGTPGTAAARVALATALNDAYDAMLTWRAHSSGRSGRDMQLMAVLNASHPFSEAVAALRATGERVPPLVTAEIDKFAEAILHERGPGSGMVGLGSRRARRAGGTPPLPLIPPPWSPSPGALALREAMVVLVRVLSGNWTPSAAPRASSERPGPRTRLRRWSERFVEQLIGGRIAWEFTVRLMLCTGVAAVISEVLPLARSYWVVLTVGIILKPDYGSVFARAVQRGAGTVVGAVLGAVILITVPYGPWLLLPFGVLAALLPYGKARNFGLAATFLTPFVVLLIDLLAVAGWRLALDRLVDTAIACAVVLIVGYAPWPSAWQAHLPTQFAEALRAVCAYADQVLITTPAERIANTGTARAPGRMPGEEPPWRSRLRRRTYRALSNLRAEFQRMMSEPTPVSRRASAWWPAVVALEELMDAVTACMVAIGRGEPVPNPASVHQLTGALRSVADAIETEMPPRVPGTLPSDPELDAVTSGVRSVLSVLIKTADGPGGGGQGRPVPGGAPAPAPAPA</sequence>
<dbReference type="GO" id="GO:0005886">
    <property type="term" value="C:plasma membrane"/>
    <property type="evidence" value="ECO:0007669"/>
    <property type="project" value="UniProtKB-SubCell"/>
</dbReference>
<evidence type="ECO:0000256" key="3">
    <source>
        <dbReference type="ARBA" id="ARBA00022692"/>
    </source>
</evidence>
<feature type="region of interest" description="Disordered" evidence="7">
    <location>
        <begin position="699"/>
        <end position="724"/>
    </location>
</feature>
<feature type="transmembrane region" description="Helical" evidence="8">
    <location>
        <begin position="119"/>
        <end position="144"/>
    </location>
</feature>
<comment type="caution">
    <text evidence="10">The sequence shown here is derived from an EMBL/GenBank/DDBJ whole genome shotgun (WGS) entry which is preliminary data.</text>
</comment>
<evidence type="ECO:0000256" key="2">
    <source>
        <dbReference type="ARBA" id="ARBA00022475"/>
    </source>
</evidence>
<dbReference type="RefSeq" id="WP_145854983.1">
    <property type="nucleotide sequence ID" value="NZ_RPFW01000004.1"/>
</dbReference>
<accession>A0A6P2BV91</accession>
<keyword evidence="3 8" id="KW-0812">Transmembrane</keyword>
<evidence type="ECO:0000256" key="1">
    <source>
        <dbReference type="ARBA" id="ARBA00004651"/>
    </source>
</evidence>
<feature type="transmembrane region" description="Helical" evidence="8">
    <location>
        <begin position="42"/>
        <end position="61"/>
    </location>
</feature>
<feature type="transmembrane region" description="Helical" evidence="8">
    <location>
        <begin position="438"/>
        <end position="459"/>
    </location>
</feature>
<feature type="transmembrane region" description="Helical" evidence="8">
    <location>
        <begin position="479"/>
        <end position="502"/>
    </location>
</feature>
<evidence type="ECO:0000256" key="6">
    <source>
        <dbReference type="ARBA" id="ARBA00043993"/>
    </source>
</evidence>
<dbReference type="OrthoDB" id="3816110at2"/>
<comment type="subcellular location">
    <subcellularLocation>
        <location evidence="1">Cell membrane</location>
        <topology evidence="1">Multi-pass membrane protein</topology>
    </subcellularLocation>
</comment>
<evidence type="ECO:0000256" key="4">
    <source>
        <dbReference type="ARBA" id="ARBA00022989"/>
    </source>
</evidence>
<name>A0A6P2BV91_9ACTN</name>
<keyword evidence="11" id="KW-1185">Reference proteome</keyword>
<proteinExistence type="inferred from homology"/>
<dbReference type="Proteomes" id="UP000460272">
    <property type="component" value="Unassembled WGS sequence"/>
</dbReference>
<dbReference type="PANTHER" id="PTHR30509:SF9">
    <property type="entry name" value="MULTIDRUG RESISTANCE PROTEIN MDTO"/>
    <property type="match status" value="1"/>
</dbReference>
<feature type="compositionally biased region" description="Pro residues" evidence="7">
    <location>
        <begin position="714"/>
        <end position="724"/>
    </location>
</feature>
<evidence type="ECO:0000259" key="9">
    <source>
        <dbReference type="Pfam" id="PF13515"/>
    </source>
</evidence>
<feature type="transmembrane region" description="Helical" evidence="8">
    <location>
        <begin position="509"/>
        <end position="527"/>
    </location>
</feature>
<keyword evidence="4 8" id="KW-1133">Transmembrane helix</keyword>
<evidence type="ECO:0000256" key="5">
    <source>
        <dbReference type="ARBA" id="ARBA00023136"/>
    </source>
</evidence>
<dbReference type="Pfam" id="PF13515">
    <property type="entry name" value="FUSC_2"/>
    <property type="match status" value="1"/>
</dbReference>
<feature type="transmembrane region" description="Helical" evidence="8">
    <location>
        <begin position="68"/>
        <end position="88"/>
    </location>
</feature>
<evidence type="ECO:0000313" key="10">
    <source>
        <dbReference type="EMBL" id="TVZ02810.1"/>
    </source>
</evidence>
<keyword evidence="5 8" id="KW-0472">Membrane</keyword>
<comment type="similarity">
    <text evidence="6">Belongs to the YccS/YhfK family.</text>
</comment>
<keyword evidence="2" id="KW-1003">Cell membrane</keyword>
<organism evidence="10 11">
    <name type="scientific">Trebonia kvetii</name>
    <dbReference type="NCBI Taxonomy" id="2480626"/>
    <lineage>
        <taxon>Bacteria</taxon>
        <taxon>Bacillati</taxon>
        <taxon>Actinomycetota</taxon>
        <taxon>Actinomycetes</taxon>
        <taxon>Streptosporangiales</taxon>
        <taxon>Treboniaceae</taxon>
        <taxon>Trebonia</taxon>
    </lineage>
</organism>
<evidence type="ECO:0000256" key="8">
    <source>
        <dbReference type="SAM" id="Phobius"/>
    </source>
</evidence>